<evidence type="ECO:0000313" key="2">
    <source>
        <dbReference type="Proteomes" id="UP000677913"/>
    </source>
</evidence>
<reference evidence="1" key="1">
    <citation type="submission" date="2021-04" db="EMBL/GenBank/DDBJ databases">
        <title>Genome based classification of Actinospica acidithermotolerans sp. nov., an actinobacterium isolated from an Indonesian hot spring.</title>
        <authorList>
            <person name="Kusuma A.B."/>
            <person name="Putra K.E."/>
            <person name="Nafisah S."/>
            <person name="Loh J."/>
            <person name="Nouioui I."/>
            <person name="Goodfellow M."/>
        </authorList>
    </citation>
    <scope>NUCLEOTIDE SEQUENCE</scope>
    <source>
        <strain evidence="1">DSM 45618</strain>
    </source>
</reference>
<evidence type="ECO:0000313" key="1">
    <source>
        <dbReference type="EMBL" id="MBS2965170.1"/>
    </source>
</evidence>
<gene>
    <name evidence="1" type="ORF">KGA66_19120</name>
</gene>
<name>A0A8J8BE52_9ACTN</name>
<dbReference type="Proteomes" id="UP000677913">
    <property type="component" value="Unassembled WGS sequence"/>
</dbReference>
<dbReference type="EMBL" id="JAGSXH010000072">
    <property type="protein sequence ID" value="MBS2965170.1"/>
    <property type="molecule type" value="Genomic_DNA"/>
</dbReference>
<keyword evidence="2" id="KW-1185">Reference proteome</keyword>
<dbReference type="RefSeq" id="WP_211469529.1">
    <property type="nucleotide sequence ID" value="NZ_JAGSXH010000072.1"/>
</dbReference>
<organism evidence="1 2">
    <name type="scientific">Actinocrinis puniceicyclus</name>
    <dbReference type="NCBI Taxonomy" id="977794"/>
    <lineage>
        <taxon>Bacteria</taxon>
        <taxon>Bacillati</taxon>
        <taxon>Actinomycetota</taxon>
        <taxon>Actinomycetes</taxon>
        <taxon>Catenulisporales</taxon>
        <taxon>Actinospicaceae</taxon>
        <taxon>Actinocrinis</taxon>
    </lineage>
</organism>
<sequence length="117" mass="13083">MRSVSGPLRLEALDAAVMNDKGELTLPANIPGAWIVADQTITPSGRVFVLPVVMQCQNGTHEECWNWLARQHLRQEVTYQPAGRYWDMQAHECAIYLALALDLSGVCVWRVRGGLLH</sequence>
<dbReference type="AlphaFoldDB" id="A0A8J8BE52"/>
<comment type="caution">
    <text evidence="1">The sequence shown here is derived from an EMBL/GenBank/DDBJ whole genome shotgun (WGS) entry which is preliminary data.</text>
</comment>
<protein>
    <submittedName>
        <fullName evidence="1">Uncharacterized protein</fullName>
    </submittedName>
</protein>
<accession>A0A8J8BE52</accession>
<proteinExistence type="predicted"/>